<evidence type="ECO:0000256" key="6">
    <source>
        <dbReference type="SAM" id="MobiDB-lite"/>
    </source>
</evidence>
<feature type="transmembrane region" description="Helical" evidence="7">
    <location>
        <begin position="43"/>
        <end position="64"/>
    </location>
</feature>
<gene>
    <name evidence="9" type="ORF">DHEL01_v209244</name>
</gene>
<dbReference type="InParanoid" id="A0A2P5HQ39"/>
<sequence length="358" mass="39416">MGNYRDKLIAAMVVFLVINTLAIGARLYVRVKLLTRAIGIDDLMLCLVFVSSPVAFPLFCGYVIHCGLESASMYWGYAAPDGEKHTRYDSAKATKLLFANQLTIYICAGLVKLAVACILLRIVTKRALRWLLYFSIFLVIAWTIVMTLYASWLCASDGSSNYAGSKTCMYVGYFRTSTNIIIDYFYALLPVYILWNVQMSLKLKLSVLLLLGMGAFASSATIVKLVIIIQLRTAEGARAKGLHYDLLLWADIELGMATFAASAAALRPLLLRIPAMIDTYFSKTSSRRAPQSNNSGIHGMGPYQEVEPASTTEDVEMGRLHRSISGTQGGITKTTTLAVRIDSKQQVQGPSSDTFPHL</sequence>
<comment type="subcellular location">
    <subcellularLocation>
        <location evidence="1">Membrane</location>
        <topology evidence="1">Multi-pass membrane protein</topology>
    </subcellularLocation>
</comment>
<evidence type="ECO:0000256" key="4">
    <source>
        <dbReference type="ARBA" id="ARBA00023136"/>
    </source>
</evidence>
<dbReference type="OrthoDB" id="3897607at2759"/>
<feature type="transmembrane region" description="Helical" evidence="7">
    <location>
        <begin position="102"/>
        <end position="123"/>
    </location>
</feature>
<evidence type="ECO:0000256" key="5">
    <source>
        <dbReference type="ARBA" id="ARBA00038359"/>
    </source>
</evidence>
<dbReference type="EMBL" id="MAVT02001017">
    <property type="protein sequence ID" value="POS72357.1"/>
    <property type="molecule type" value="Genomic_DNA"/>
</dbReference>
<dbReference type="AlphaFoldDB" id="A0A2P5HQ39"/>
<dbReference type="InterPro" id="IPR049326">
    <property type="entry name" value="Rhodopsin_dom_fungi"/>
</dbReference>
<dbReference type="PANTHER" id="PTHR33048:SF47">
    <property type="entry name" value="INTEGRAL MEMBRANE PROTEIN-RELATED"/>
    <property type="match status" value="1"/>
</dbReference>
<dbReference type="PANTHER" id="PTHR33048">
    <property type="entry name" value="PTH11-LIKE INTEGRAL MEMBRANE PROTEIN (AFU_ORTHOLOGUE AFUA_5G11245)"/>
    <property type="match status" value="1"/>
</dbReference>
<evidence type="ECO:0000313" key="10">
    <source>
        <dbReference type="Proteomes" id="UP000094444"/>
    </source>
</evidence>
<feature type="transmembrane region" description="Helical" evidence="7">
    <location>
        <begin position="207"/>
        <end position="231"/>
    </location>
</feature>
<comment type="similarity">
    <text evidence="5">Belongs to the SAT4 family.</text>
</comment>
<comment type="caution">
    <text evidence="9">The sequence shown here is derived from an EMBL/GenBank/DDBJ whole genome shotgun (WGS) entry which is preliminary data.</text>
</comment>
<feature type="compositionally biased region" description="Polar residues" evidence="6">
    <location>
        <begin position="286"/>
        <end position="296"/>
    </location>
</feature>
<evidence type="ECO:0000313" key="9">
    <source>
        <dbReference type="EMBL" id="POS72357.1"/>
    </source>
</evidence>
<keyword evidence="2 7" id="KW-0812">Transmembrane</keyword>
<evidence type="ECO:0000256" key="1">
    <source>
        <dbReference type="ARBA" id="ARBA00004141"/>
    </source>
</evidence>
<feature type="transmembrane region" description="Helical" evidence="7">
    <location>
        <begin position="12"/>
        <end position="31"/>
    </location>
</feature>
<feature type="transmembrane region" description="Helical" evidence="7">
    <location>
        <begin position="172"/>
        <end position="195"/>
    </location>
</feature>
<feature type="region of interest" description="Disordered" evidence="6">
    <location>
        <begin position="286"/>
        <end position="311"/>
    </location>
</feature>
<organism evidence="9 10">
    <name type="scientific">Diaporthe helianthi</name>
    <dbReference type="NCBI Taxonomy" id="158607"/>
    <lineage>
        <taxon>Eukaryota</taxon>
        <taxon>Fungi</taxon>
        <taxon>Dikarya</taxon>
        <taxon>Ascomycota</taxon>
        <taxon>Pezizomycotina</taxon>
        <taxon>Sordariomycetes</taxon>
        <taxon>Sordariomycetidae</taxon>
        <taxon>Diaporthales</taxon>
        <taxon>Diaporthaceae</taxon>
        <taxon>Diaporthe</taxon>
    </lineage>
</organism>
<dbReference type="InterPro" id="IPR052337">
    <property type="entry name" value="SAT4-like"/>
</dbReference>
<feature type="domain" description="Rhodopsin" evidence="8">
    <location>
        <begin position="25"/>
        <end position="270"/>
    </location>
</feature>
<evidence type="ECO:0000256" key="3">
    <source>
        <dbReference type="ARBA" id="ARBA00022989"/>
    </source>
</evidence>
<keyword evidence="4 7" id="KW-0472">Membrane</keyword>
<keyword evidence="3 7" id="KW-1133">Transmembrane helix</keyword>
<dbReference type="GO" id="GO:0016020">
    <property type="term" value="C:membrane"/>
    <property type="evidence" value="ECO:0007669"/>
    <property type="project" value="UniProtKB-SubCell"/>
</dbReference>
<protein>
    <recommendedName>
        <fullName evidence="8">Rhodopsin domain-containing protein</fullName>
    </recommendedName>
</protein>
<proteinExistence type="inferred from homology"/>
<reference evidence="9" key="1">
    <citation type="submission" date="2017-09" db="EMBL/GenBank/DDBJ databases">
        <title>Polyketide synthases of a Diaporthe helianthi virulent isolate.</title>
        <authorList>
            <person name="Baroncelli R."/>
        </authorList>
    </citation>
    <scope>NUCLEOTIDE SEQUENCE [LARGE SCALE GENOMIC DNA]</scope>
    <source>
        <strain evidence="9">7/96</strain>
    </source>
</reference>
<feature type="transmembrane region" description="Helical" evidence="7">
    <location>
        <begin position="130"/>
        <end position="152"/>
    </location>
</feature>
<feature type="transmembrane region" description="Helical" evidence="7">
    <location>
        <begin position="246"/>
        <end position="266"/>
    </location>
</feature>
<dbReference type="Proteomes" id="UP000094444">
    <property type="component" value="Unassembled WGS sequence"/>
</dbReference>
<evidence type="ECO:0000256" key="7">
    <source>
        <dbReference type="SAM" id="Phobius"/>
    </source>
</evidence>
<accession>A0A2P5HQ39</accession>
<dbReference type="Pfam" id="PF20684">
    <property type="entry name" value="Fung_rhodopsin"/>
    <property type="match status" value="1"/>
</dbReference>
<evidence type="ECO:0000256" key="2">
    <source>
        <dbReference type="ARBA" id="ARBA00022692"/>
    </source>
</evidence>
<name>A0A2P5HQ39_DIAHE</name>
<keyword evidence="10" id="KW-1185">Reference proteome</keyword>
<evidence type="ECO:0000259" key="8">
    <source>
        <dbReference type="Pfam" id="PF20684"/>
    </source>
</evidence>